<sequence length="85" mass="10363">MLYKSLEFKNVVGQKVKVIEIPVLSTNNRYYFMVQSRLQFLINALYNEPQTKESYSFRDYLKRKIKWGDYQDVFYTEEFKNNAEL</sequence>
<dbReference type="RefSeq" id="WP_132011090.1">
    <property type="nucleotide sequence ID" value="NZ_JABUHM010000012.1"/>
</dbReference>
<proteinExistence type="predicted"/>
<dbReference type="AlphaFoldDB" id="A0A4V2RCD2"/>
<dbReference type="EMBL" id="SLVV01000014">
    <property type="protein sequence ID" value="TCN20480.1"/>
    <property type="molecule type" value="Genomic_DNA"/>
</dbReference>
<name>A0A4V2RCD2_9BACI</name>
<reference evidence="1 2" key="1">
    <citation type="journal article" date="2015" name="Stand. Genomic Sci.">
        <title>Genomic Encyclopedia of Bacterial and Archaeal Type Strains, Phase III: the genomes of soil and plant-associated and newly described type strains.</title>
        <authorList>
            <person name="Whitman W.B."/>
            <person name="Woyke T."/>
            <person name="Klenk H.P."/>
            <person name="Zhou Y."/>
            <person name="Lilburn T.G."/>
            <person name="Beck B.J."/>
            <person name="De Vos P."/>
            <person name="Vandamme P."/>
            <person name="Eisen J.A."/>
            <person name="Garrity G."/>
            <person name="Hugenholtz P."/>
            <person name="Kyrpides N.C."/>
        </authorList>
    </citation>
    <scope>NUCLEOTIDE SEQUENCE [LARGE SCALE GENOMIC DNA]</scope>
    <source>
        <strain evidence="1 2">CV53</strain>
    </source>
</reference>
<evidence type="ECO:0000313" key="1">
    <source>
        <dbReference type="EMBL" id="TCN20480.1"/>
    </source>
</evidence>
<protein>
    <submittedName>
        <fullName evidence="1">Uncharacterized protein DUF2535</fullName>
    </submittedName>
</protein>
<accession>A0A4V2RCD2</accession>
<dbReference type="Proteomes" id="UP000295689">
    <property type="component" value="Unassembled WGS sequence"/>
</dbReference>
<organism evidence="1 2">
    <name type="scientific">Mesobacillus foraminis</name>
    <dbReference type="NCBI Taxonomy" id="279826"/>
    <lineage>
        <taxon>Bacteria</taxon>
        <taxon>Bacillati</taxon>
        <taxon>Bacillota</taxon>
        <taxon>Bacilli</taxon>
        <taxon>Bacillales</taxon>
        <taxon>Bacillaceae</taxon>
        <taxon>Mesobacillus</taxon>
    </lineage>
</organism>
<gene>
    <name evidence="1" type="ORF">EV146_114100</name>
</gene>
<dbReference type="InterPro" id="IPR019687">
    <property type="entry name" value="DUF2535"/>
</dbReference>
<dbReference type="Pfam" id="PF10751">
    <property type="entry name" value="DUF2535"/>
    <property type="match status" value="1"/>
</dbReference>
<keyword evidence="2" id="KW-1185">Reference proteome</keyword>
<comment type="caution">
    <text evidence="1">The sequence shown here is derived from an EMBL/GenBank/DDBJ whole genome shotgun (WGS) entry which is preliminary data.</text>
</comment>
<evidence type="ECO:0000313" key="2">
    <source>
        <dbReference type="Proteomes" id="UP000295689"/>
    </source>
</evidence>